<evidence type="ECO:0000313" key="3">
    <source>
        <dbReference type="Proteomes" id="UP000053411"/>
    </source>
</evidence>
<dbReference type="GeneID" id="27716632"/>
<dbReference type="AlphaFoldDB" id="A0A0D2I8F8"/>
<protein>
    <recommendedName>
        <fullName evidence="4">Transcription factor domain-containing protein</fullName>
    </recommendedName>
</protein>
<accession>A0A0D2I8F8</accession>
<organism evidence="2 3">
    <name type="scientific">Fonsecaea multimorphosa CBS 102226</name>
    <dbReference type="NCBI Taxonomy" id="1442371"/>
    <lineage>
        <taxon>Eukaryota</taxon>
        <taxon>Fungi</taxon>
        <taxon>Dikarya</taxon>
        <taxon>Ascomycota</taxon>
        <taxon>Pezizomycotina</taxon>
        <taxon>Eurotiomycetes</taxon>
        <taxon>Chaetothyriomycetidae</taxon>
        <taxon>Chaetothyriales</taxon>
        <taxon>Herpotrichiellaceae</taxon>
        <taxon>Fonsecaea</taxon>
    </lineage>
</organism>
<keyword evidence="1" id="KW-0732">Signal</keyword>
<dbReference type="STRING" id="1442371.A0A0D2I8F8"/>
<sequence length="352" mass="38620">MSRTKDSLLFFSLCGYLTGAFLNSSTLDTTSALAVQNAQTETLQRLRNAVAQLDMLTRTKVEDILMAIIPFGLNTNWDGSNSPSIFHYNAAVRLYMHACGHGTPCPRPGDHQELFLHTLVYWWMGLAFVTDTTKECLLEPPPLEIGIGNDSETANSAKRIPHPLAGVADEFADVGDIETPVQDLINTAEVYRPAALILLYRAFPDLLNGRLRLDENEADAGQSAKERRLLWVTALAIRALNILRQNAPRSGTRSIEPILLVIIAGELQKRTCSQISSLTDESDGLSLGPSIAGCSPPSPLPTSSFDHFTALHGLAGHDSLRSIFDSHFCESSGPDRIDEARRTLLQRLQSIR</sequence>
<keyword evidence="3" id="KW-1185">Reference proteome</keyword>
<evidence type="ECO:0000313" key="2">
    <source>
        <dbReference type="EMBL" id="KIX93466.1"/>
    </source>
</evidence>
<feature type="chain" id="PRO_5002244290" description="Transcription factor domain-containing protein" evidence="1">
    <location>
        <begin position="20"/>
        <end position="352"/>
    </location>
</feature>
<gene>
    <name evidence="2" type="ORF">Z520_10886</name>
</gene>
<evidence type="ECO:0008006" key="4">
    <source>
        <dbReference type="Google" id="ProtNLM"/>
    </source>
</evidence>
<reference evidence="2 3" key="1">
    <citation type="submission" date="2015-01" db="EMBL/GenBank/DDBJ databases">
        <title>The Genome Sequence of Fonsecaea multimorphosa CBS 102226.</title>
        <authorList>
            <consortium name="The Broad Institute Genomics Platform"/>
            <person name="Cuomo C."/>
            <person name="de Hoog S."/>
            <person name="Gorbushina A."/>
            <person name="Stielow B."/>
            <person name="Teixiera M."/>
            <person name="Abouelleil A."/>
            <person name="Chapman S.B."/>
            <person name="Priest M."/>
            <person name="Young S.K."/>
            <person name="Wortman J."/>
            <person name="Nusbaum C."/>
            <person name="Birren B."/>
        </authorList>
    </citation>
    <scope>NUCLEOTIDE SEQUENCE [LARGE SCALE GENOMIC DNA]</scope>
    <source>
        <strain evidence="2 3">CBS 102226</strain>
    </source>
</reference>
<proteinExistence type="predicted"/>
<evidence type="ECO:0000256" key="1">
    <source>
        <dbReference type="SAM" id="SignalP"/>
    </source>
</evidence>
<dbReference type="VEuPathDB" id="FungiDB:Z520_10886"/>
<dbReference type="Proteomes" id="UP000053411">
    <property type="component" value="Unassembled WGS sequence"/>
</dbReference>
<dbReference type="OrthoDB" id="4835445at2759"/>
<name>A0A0D2I8F8_9EURO</name>
<dbReference type="RefSeq" id="XP_016627589.1">
    <property type="nucleotide sequence ID" value="XM_016781377.1"/>
</dbReference>
<feature type="signal peptide" evidence="1">
    <location>
        <begin position="1"/>
        <end position="19"/>
    </location>
</feature>
<dbReference type="EMBL" id="KN848094">
    <property type="protein sequence ID" value="KIX93466.1"/>
    <property type="molecule type" value="Genomic_DNA"/>
</dbReference>